<evidence type="ECO:0000313" key="1">
    <source>
        <dbReference type="EMBL" id="GBP04096.1"/>
    </source>
</evidence>
<evidence type="ECO:0000313" key="2">
    <source>
        <dbReference type="Proteomes" id="UP000299102"/>
    </source>
</evidence>
<dbReference type="OrthoDB" id="1470350at2759"/>
<dbReference type="Proteomes" id="UP000299102">
    <property type="component" value="Unassembled WGS sequence"/>
</dbReference>
<name>A0A4C1SQA0_EUMVA</name>
<protein>
    <submittedName>
        <fullName evidence="1">Uncharacterized protein</fullName>
    </submittedName>
</protein>
<sequence length="222" mass="24415">MSLHRAWVDVSEARGMKVVSVKGDLWSDPISLRKVSVGFFVQPSCLVMHQLAHRARKAKAEPVAFTARAAFKQMQVYQSLFTVRQFSKATVVTCPVLLKKEAIFRSEAPLARHFGCPNLMVRHMPVCFDHTVHSIEVFIVHSGGRATIAKFVIEFDTTALEFCKPAINSPACLPGASAPVFPGNQKWRQKEGAAANVNIAKETAPCARTRPGFARNDVAALI</sequence>
<gene>
    <name evidence="1" type="ORF">EVAR_74834_1</name>
</gene>
<keyword evidence="2" id="KW-1185">Reference proteome</keyword>
<dbReference type="EMBL" id="BGZK01000012">
    <property type="protein sequence ID" value="GBP04096.1"/>
    <property type="molecule type" value="Genomic_DNA"/>
</dbReference>
<dbReference type="AlphaFoldDB" id="A0A4C1SQA0"/>
<accession>A0A4C1SQA0</accession>
<organism evidence="1 2">
    <name type="scientific">Eumeta variegata</name>
    <name type="common">Bagworm moth</name>
    <name type="synonym">Eumeta japonica</name>
    <dbReference type="NCBI Taxonomy" id="151549"/>
    <lineage>
        <taxon>Eukaryota</taxon>
        <taxon>Metazoa</taxon>
        <taxon>Ecdysozoa</taxon>
        <taxon>Arthropoda</taxon>
        <taxon>Hexapoda</taxon>
        <taxon>Insecta</taxon>
        <taxon>Pterygota</taxon>
        <taxon>Neoptera</taxon>
        <taxon>Endopterygota</taxon>
        <taxon>Lepidoptera</taxon>
        <taxon>Glossata</taxon>
        <taxon>Ditrysia</taxon>
        <taxon>Tineoidea</taxon>
        <taxon>Psychidae</taxon>
        <taxon>Oiketicinae</taxon>
        <taxon>Eumeta</taxon>
    </lineage>
</organism>
<comment type="caution">
    <text evidence="1">The sequence shown here is derived from an EMBL/GenBank/DDBJ whole genome shotgun (WGS) entry which is preliminary data.</text>
</comment>
<proteinExistence type="predicted"/>
<reference evidence="1 2" key="1">
    <citation type="journal article" date="2019" name="Commun. Biol.">
        <title>The bagworm genome reveals a unique fibroin gene that provides high tensile strength.</title>
        <authorList>
            <person name="Kono N."/>
            <person name="Nakamura H."/>
            <person name="Ohtoshi R."/>
            <person name="Tomita M."/>
            <person name="Numata K."/>
            <person name="Arakawa K."/>
        </authorList>
    </citation>
    <scope>NUCLEOTIDE SEQUENCE [LARGE SCALE GENOMIC DNA]</scope>
</reference>